<keyword evidence="1" id="KW-0175">Coiled coil</keyword>
<evidence type="ECO:0000256" key="1">
    <source>
        <dbReference type="SAM" id="Coils"/>
    </source>
</evidence>
<dbReference type="VEuPathDB" id="CryptoDB:cand_038130"/>
<dbReference type="OrthoDB" id="343271at2759"/>
<accession>A0A1J4MUF9</accession>
<organism evidence="2 3">
    <name type="scientific">Cryptosporidium andersoni</name>
    <dbReference type="NCBI Taxonomy" id="117008"/>
    <lineage>
        <taxon>Eukaryota</taxon>
        <taxon>Sar</taxon>
        <taxon>Alveolata</taxon>
        <taxon>Apicomplexa</taxon>
        <taxon>Conoidasida</taxon>
        <taxon>Coccidia</taxon>
        <taxon>Eucoccidiorida</taxon>
        <taxon>Eimeriorina</taxon>
        <taxon>Cryptosporidiidae</taxon>
        <taxon>Cryptosporidium</taxon>
    </lineage>
</organism>
<feature type="coiled-coil region" evidence="1">
    <location>
        <begin position="25"/>
        <end position="94"/>
    </location>
</feature>
<proteinExistence type="predicted"/>
<evidence type="ECO:0000313" key="2">
    <source>
        <dbReference type="EMBL" id="OII77898.1"/>
    </source>
</evidence>
<dbReference type="AlphaFoldDB" id="A0A1J4MUF9"/>
<dbReference type="RefSeq" id="XP_067069744.1">
    <property type="nucleotide sequence ID" value="XM_067214036.1"/>
</dbReference>
<name>A0A1J4MUF9_9CRYT</name>
<reference evidence="2 3" key="1">
    <citation type="submission" date="2016-10" db="EMBL/GenBank/DDBJ databases">
        <title>Reductive evolution of mitochondrial metabolism and differential evolution of invasion-related proteins in Cryptosporidium.</title>
        <authorList>
            <person name="Liu S."/>
            <person name="Roellig D.M."/>
            <person name="Guo Y."/>
            <person name="Li N."/>
            <person name="Frace M.A."/>
            <person name="Tang K."/>
            <person name="Zhang L."/>
            <person name="Feng Y."/>
            <person name="Xiao L."/>
        </authorList>
    </citation>
    <scope>NUCLEOTIDE SEQUENCE [LARGE SCALE GENOMIC DNA]</scope>
    <source>
        <strain evidence="2">30847</strain>
    </source>
</reference>
<dbReference type="Proteomes" id="UP000186804">
    <property type="component" value="Unassembled WGS sequence"/>
</dbReference>
<dbReference type="GeneID" id="92367997"/>
<comment type="caution">
    <text evidence="2">The sequence shown here is derived from an EMBL/GenBank/DDBJ whole genome shotgun (WGS) entry which is preliminary data.</text>
</comment>
<dbReference type="EMBL" id="LRBS01000016">
    <property type="protein sequence ID" value="OII77898.1"/>
    <property type="molecule type" value="Genomic_DNA"/>
</dbReference>
<gene>
    <name evidence="2" type="ORF">cand_038130</name>
</gene>
<evidence type="ECO:0000313" key="3">
    <source>
        <dbReference type="Proteomes" id="UP000186804"/>
    </source>
</evidence>
<keyword evidence="3" id="KW-1185">Reference proteome</keyword>
<sequence>MNKRKERPDYELDQFVDKRRNLEAVVTIEESYNELRTKYENLQNSHNTLQKVVKSLLEKLHLLQDSCNQKDKDIQEYKTQLRKLRDANQTLNIYIQSSHSSVMNNLTNTFGPDVF</sequence>
<protein>
    <submittedName>
        <fullName evidence="2">Uncharacterized protein</fullName>
    </submittedName>
</protein>